<dbReference type="Pfam" id="PF22725">
    <property type="entry name" value="GFO_IDH_MocA_C3"/>
    <property type="match status" value="1"/>
</dbReference>
<evidence type="ECO:0000313" key="5">
    <source>
        <dbReference type="Proteomes" id="UP000294508"/>
    </source>
</evidence>
<proteinExistence type="predicted"/>
<evidence type="ECO:0000256" key="1">
    <source>
        <dbReference type="SAM" id="MobiDB-lite"/>
    </source>
</evidence>
<sequence>MKFAVVGAGVIGETHARLITSLPGEAELVAVVDVEADRAAAMSSKYGGEPMTELEKACARPDIDAVSICLPSGLHADAAITALEAGRHVVVEKPIDVTLAAADRLIDVEQRTGLTVAVISQRRFQHAPAFVHQAVAEGRLGRITAGIAESAFWRSQEYYDSGGWRGTVALDGGGALMNQGIHVVDLLLWMLGEPVEVQAYSDLLAHERIDVEDTVAATVRFRSGAIGSIVATTAAYPGRPVRLSVYGDRGSAVIEQDDLVAFDTADGEPADQARSAQPVADGEPAAEASVSRSVADAHRDQYLDFIAAVRDGRPPSIGTQDARRALEVVLGIYESARTGGPVQLSGRQ</sequence>
<dbReference type="SUPFAM" id="SSF51735">
    <property type="entry name" value="NAD(P)-binding Rossmann-fold domains"/>
    <property type="match status" value="1"/>
</dbReference>
<evidence type="ECO:0000259" key="2">
    <source>
        <dbReference type="Pfam" id="PF01408"/>
    </source>
</evidence>
<name>A0A4R2I0Z3_9ACTN</name>
<dbReference type="AlphaFoldDB" id="A0A4R2I0Z3"/>
<keyword evidence="5" id="KW-1185">Reference proteome</keyword>
<dbReference type="RefSeq" id="WP_199237992.1">
    <property type="nucleotide sequence ID" value="NZ_SLWN01000001.1"/>
</dbReference>
<dbReference type="EMBL" id="SLWN01000001">
    <property type="protein sequence ID" value="TCO36035.1"/>
    <property type="molecule type" value="Genomic_DNA"/>
</dbReference>
<evidence type="ECO:0000259" key="3">
    <source>
        <dbReference type="Pfam" id="PF22725"/>
    </source>
</evidence>
<reference evidence="4 5" key="1">
    <citation type="journal article" date="2015" name="Stand. Genomic Sci.">
        <title>Genomic Encyclopedia of Bacterial and Archaeal Type Strains, Phase III: the genomes of soil and plant-associated and newly described type strains.</title>
        <authorList>
            <person name="Whitman W.B."/>
            <person name="Woyke T."/>
            <person name="Klenk H.P."/>
            <person name="Zhou Y."/>
            <person name="Lilburn T.G."/>
            <person name="Beck B.J."/>
            <person name="De Vos P."/>
            <person name="Vandamme P."/>
            <person name="Eisen J.A."/>
            <person name="Garrity G."/>
            <person name="Hugenholtz P."/>
            <person name="Kyrpides N.C."/>
        </authorList>
    </citation>
    <scope>NUCLEOTIDE SEQUENCE [LARGE SCALE GENOMIC DNA]</scope>
    <source>
        <strain evidence="4 5">VKM Ac-2572</strain>
    </source>
</reference>
<dbReference type="Gene3D" id="3.30.360.10">
    <property type="entry name" value="Dihydrodipicolinate Reductase, domain 2"/>
    <property type="match status" value="1"/>
</dbReference>
<feature type="domain" description="Gfo/Idh/MocA-like oxidoreductase N-terminal" evidence="2">
    <location>
        <begin position="1"/>
        <end position="118"/>
    </location>
</feature>
<gene>
    <name evidence="4" type="ORF">EV652_101924</name>
</gene>
<feature type="domain" description="GFO/IDH/MocA-like oxidoreductase" evidence="3">
    <location>
        <begin position="131"/>
        <end position="252"/>
    </location>
</feature>
<dbReference type="Pfam" id="PF01408">
    <property type="entry name" value="GFO_IDH_MocA"/>
    <property type="match status" value="1"/>
</dbReference>
<dbReference type="PANTHER" id="PTHR43249:SF1">
    <property type="entry name" value="D-GLUCOSIDE 3-DEHYDROGENASE"/>
    <property type="match status" value="1"/>
</dbReference>
<protein>
    <submittedName>
        <fullName evidence="4">Putative dehydrogenase</fullName>
    </submittedName>
</protein>
<organism evidence="4 5">
    <name type="scientific">Kribbella steppae</name>
    <dbReference type="NCBI Taxonomy" id="2512223"/>
    <lineage>
        <taxon>Bacteria</taxon>
        <taxon>Bacillati</taxon>
        <taxon>Actinomycetota</taxon>
        <taxon>Actinomycetes</taxon>
        <taxon>Propionibacteriales</taxon>
        <taxon>Kribbellaceae</taxon>
        <taxon>Kribbella</taxon>
    </lineage>
</organism>
<dbReference type="InterPro" id="IPR055170">
    <property type="entry name" value="GFO_IDH_MocA-like_dom"/>
</dbReference>
<dbReference type="GO" id="GO:0000166">
    <property type="term" value="F:nucleotide binding"/>
    <property type="evidence" value="ECO:0007669"/>
    <property type="project" value="InterPro"/>
</dbReference>
<evidence type="ECO:0000313" key="4">
    <source>
        <dbReference type="EMBL" id="TCO36035.1"/>
    </source>
</evidence>
<dbReference type="InterPro" id="IPR000683">
    <property type="entry name" value="Gfo/Idh/MocA-like_OxRdtase_N"/>
</dbReference>
<feature type="region of interest" description="Disordered" evidence="1">
    <location>
        <begin position="266"/>
        <end position="293"/>
    </location>
</feature>
<accession>A0A4R2I0Z3</accession>
<dbReference type="Proteomes" id="UP000294508">
    <property type="component" value="Unassembled WGS sequence"/>
</dbReference>
<dbReference type="SUPFAM" id="SSF55347">
    <property type="entry name" value="Glyceraldehyde-3-phosphate dehydrogenase-like, C-terminal domain"/>
    <property type="match status" value="1"/>
</dbReference>
<dbReference type="Gene3D" id="3.40.50.720">
    <property type="entry name" value="NAD(P)-binding Rossmann-like Domain"/>
    <property type="match status" value="1"/>
</dbReference>
<dbReference type="PANTHER" id="PTHR43249">
    <property type="entry name" value="UDP-N-ACETYL-2-AMINO-2-DEOXY-D-GLUCURONATE OXIDASE"/>
    <property type="match status" value="1"/>
</dbReference>
<comment type="caution">
    <text evidence="4">The sequence shown here is derived from an EMBL/GenBank/DDBJ whole genome shotgun (WGS) entry which is preliminary data.</text>
</comment>
<dbReference type="InterPro" id="IPR052515">
    <property type="entry name" value="Gfo/Idh/MocA_Oxidoreductase"/>
</dbReference>
<dbReference type="InterPro" id="IPR036291">
    <property type="entry name" value="NAD(P)-bd_dom_sf"/>
</dbReference>